<evidence type="ECO:0000313" key="3">
    <source>
        <dbReference type="Proteomes" id="UP000230233"/>
    </source>
</evidence>
<feature type="compositionally biased region" description="Basic residues" evidence="1">
    <location>
        <begin position="73"/>
        <end position="82"/>
    </location>
</feature>
<name>A0A2G5THZ9_9PELO</name>
<feature type="compositionally biased region" description="Polar residues" evidence="1">
    <location>
        <begin position="23"/>
        <end position="34"/>
    </location>
</feature>
<organism evidence="2 3">
    <name type="scientific">Caenorhabditis nigoni</name>
    <dbReference type="NCBI Taxonomy" id="1611254"/>
    <lineage>
        <taxon>Eukaryota</taxon>
        <taxon>Metazoa</taxon>
        <taxon>Ecdysozoa</taxon>
        <taxon>Nematoda</taxon>
        <taxon>Chromadorea</taxon>
        <taxon>Rhabditida</taxon>
        <taxon>Rhabditina</taxon>
        <taxon>Rhabditomorpha</taxon>
        <taxon>Rhabditoidea</taxon>
        <taxon>Rhabditidae</taxon>
        <taxon>Peloderinae</taxon>
        <taxon>Caenorhabditis</taxon>
    </lineage>
</organism>
<feature type="region of interest" description="Disordered" evidence="1">
    <location>
        <begin position="13"/>
        <end position="34"/>
    </location>
</feature>
<dbReference type="STRING" id="1611254.A0A2G5THZ9"/>
<dbReference type="AlphaFoldDB" id="A0A2G5THZ9"/>
<sequence length="93" mass="10638">MIKRTNLYHHFRFGNPSHDMMDVTSSGQPPQQTVKSEMLSPLKMDQLDPSKQVPSPTFLSMSSSLLLKQQQLQHKKSHHNVPSRKASIMALKR</sequence>
<protein>
    <submittedName>
        <fullName evidence="2">Uncharacterized protein</fullName>
    </submittedName>
</protein>
<evidence type="ECO:0000256" key="1">
    <source>
        <dbReference type="SAM" id="MobiDB-lite"/>
    </source>
</evidence>
<dbReference type="EMBL" id="PDUG01000005">
    <property type="protein sequence ID" value="PIC26922.1"/>
    <property type="molecule type" value="Genomic_DNA"/>
</dbReference>
<dbReference type="Proteomes" id="UP000230233">
    <property type="component" value="Chromosome V"/>
</dbReference>
<evidence type="ECO:0000313" key="2">
    <source>
        <dbReference type="EMBL" id="PIC26922.1"/>
    </source>
</evidence>
<accession>A0A2G5THZ9</accession>
<feature type="region of interest" description="Disordered" evidence="1">
    <location>
        <begin position="73"/>
        <end position="93"/>
    </location>
</feature>
<keyword evidence="3" id="KW-1185">Reference proteome</keyword>
<comment type="caution">
    <text evidence="2">The sequence shown here is derived from an EMBL/GenBank/DDBJ whole genome shotgun (WGS) entry which is preliminary data.</text>
</comment>
<gene>
    <name evidence="2" type="primary">Cnig_chr_V.g19348</name>
    <name evidence="2" type="ORF">B9Z55_019348</name>
</gene>
<proteinExistence type="predicted"/>
<reference evidence="3" key="1">
    <citation type="submission" date="2017-10" db="EMBL/GenBank/DDBJ databases">
        <title>Rapid genome shrinkage in a self-fertile nematode reveals novel sperm competition proteins.</title>
        <authorList>
            <person name="Yin D."/>
            <person name="Schwarz E.M."/>
            <person name="Thomas C.G."/>
            <person name="Felde R.L."/>
            <person name="Korf I.F."/>
            <person name="Cutter A.D."/>
            <person name="Schartner C.M."/>
            <person name="Ralston E.J."/>
            <person name="Meyer B.J."/>
            <person name="Haag E.S."/>
        </authorList>
    </citation>
    <scope>NUCLEOTIDE SEQUENCE [LARGE SCALE GENOMIC DNA]</scope>
    <source>
        <strain evidence="3">JU1422</strain>
    </source>
</reference>